<dbReference type="Pfam" id="PF13649">
    <property type="entry name" value="Methyltransf_25"/>
    <property type="match status" value="1"/>
</dbReference>
<evidence type="ECO:0000313" key="4">
    <source>
        <dbReference type="Proteomes" id="UP001138686"/>
    </source>
</evidence>
<comment type="caution">
    <text evidence="3">The sequence shown here is derived from an EMBL/GenBank/DDBJ whole genome shotgun (WGS) entry which is preliminary data.</text>
</comment>
<evidence type="ECO:0000259" key="2">
    <source>
        <dbReference type="Pfam" id="PF13649"/>
    </source>
</evidence>
<dbReference type="InterPro" id="IPR041698">
    <property type="entry name" value="Methyltransf_25"/>
</dbReference>
<dbReference type="GO" id="GO:0008168">
    <property type="term" value="F:methyltransferase activity"/>
    <property type="evidence" value="ECO:0007669"/>
    <property type="project" value="UniProtKB-KW"/>
</dbReference>
<keyword evidence="4" id="KW-1185">Reference proteome</keyword>
<proteinExistence type="predicted"/>
<dbReference type="CDD" id="cd02440">
    <property type="entry name" value="AdoMet_MTases"/>
    <property type="match status" value="1"/>
</dbReference>
<keyword evidence="1" id="KW-0808">Transferase</keyword>
<sequence>MTKCVPYYQKLLQTYSENLPPTFSPNRILDLGCGNGNVTAQLLQKFPKSSYELLDASTEMIALCKSRFSEYLIQYHTTFFNDFHFAENKYDMVAAGFSLHHCMAEEKKEFFKKIYTSLTPSGVFGICDLMIDRNSQEHTKLLQDWKNFVFKNYSSLEKWEWLMEHYQEFDKPDDLNNHILWLKQAGFTKIEPFVNDNYWVHLRAIK</sequence>
<dbReference type="EMBL" id="JAHWDP010000001">
    <property type="protein sequence ID" value="MBW2936961.1"/>
    <property type="molecule type" value="Genomic_DNA"/>
</dbReference>
<protein>
    <submittedName>
        <fullName evidence="3">Class I SAM-dependent methyltransferase</fullName>
    </submittedName>
</protein>
<keyword evidence="3" id="KW-0489">Methyltransferase</keyword>
<organism evidence="3 4">
    <name type="scientific">Halomarinibacterium sedimenti</name>
    <dbReference type="NCBI Taxonomy" id="2857106"/>
    <lineage>
        <taxon>Bacteria</taxon>
        <taxon>Pseudomonadati</taxon>
        <taxon>Bacteroidota</taxon>
        <taxon>Flavobacteriia</taxon>
        <taxon>Flavobacteriales</taxon>
        <taxon>Flavobacteriaceae</taxon>
        <taxon>Halomarinibacterium</taxon>
    </lineage>
</organism>
<dbReference type="AlphaFoldDB" id="A0A9X1JZ71"/>
<evidence type="ECO:0000256" key="1">
    <source>
        <dbReference type="ARBA" id="ARBA00022679"/>
    </source>
</evidence>
<gene>
    <name evidence="3" type="ORF">KXJ69_02520</name>
</gene>
<dbReference type="GO" id="GO:0032259">
    <property type="term" value="P:methylation"/>
    <property type="evidence" value="ECO:0007669"/>
    <property type="project" value="UniProtKB-KW"/>
</dbReference>
<reference evidence="3" key="1">
    <citation type="submission" date="2021-07" db="EMBL/GenBank/DDBJ databases">
        <title>Aureisphaera sp. CAU 1614 isolated from sea sediment.</title>
        <authorList>
            <person name="Kim W."/>
        </authorList>
    </citation>
    <scope>NUCLEOTIDE SEQUENCE</scope>
    <source>
        <strain evidence="3">CAU 1614</strain>
    </source>
</reference>
<name>A0A9X1JZ71_9FLAO</name>
<dbReference type="Proteomes" id="UP001138686">
    <property type="component" value="Unassembled WGS sequence"/>
</dbReference>
<feature type="domain" description="Methyltransferase" evidence="2">
    <location>
        <begin position="28"/>
        <end position="122"/>
    </location>
</feature>
<accession>A0A9X1JZ71</accession>
<dbReference type="PANTHER" id="PTHR43861">
    <property type="entry name" value="TRANS-ACONITATE 2-METHYLTRANSFERASE-RELATED"/>
    <property type="match status" value="1"/>
</dbReference>
<evidence type="ECO:0000313" key="3">
    <source>
        <dbReference type="EMBL" id="MBW2936961.1"/>
    </source>
</evidence>